<keyword evidence="3" id="KW-1185">Reference proteome</keyword>
<dbReference type="OrthoDB" id="2019724at2759"/>
<accession>A0A830HP81</accession>
<dbReference type="EMBL" id="BNJQ01000021">
    <property type="protein sequence ID" value="GHP08543.1"/>
    <property type="molecule type" value="Genomic_DNA"/>
</dbReference>
<protein>
    <submittedName>
        <fullName evidence="2">Uncharacterized protein</fullName>
    </submittedName>
</protein>
<dbReference type="SUPFAM" id="SSF53254">
    <property type="entry name" value="Phosphoglycerate mutase-like"/>
    <property type="match status" value="1"/>
</dbReference>
<name>A0A830HP81_9CHLO</name>
<feature type="region of interest" description="Disordered" evidence="1">
    <location>
        <begin position="397"/>
        <end position="416"/>
    </location>
</feature>
<dbReference type="Proteomes" id="UP000660262">
    <property type="component" value="Unassembled WGS sequence"/>
</dbReference>
<sequence>MSSHSYMSLHMKHSRVSASPRQTQHQCRPVSSAYGNLAAVQGHAGPATACKAVCWDKHAKVSKVSSRGAAVTAQAAACGHNNSLLETPARAYPGWKSRALGGLAARSSAAAEVSTMRGWAAAAMNANATNRRRLVATRATSGGGEHHVESEEDHAYVVMWPRDFAEGAAAVAAMRSGNQSVVLNIGRISSSSSSSSPPLRLIMLRHAAKTNSSKYSDYNAPLSRAGEQEALALGGVLADMGNEWTPQLVLCSNSTRAKQTLQLLTKNMPCLSNAQTEFLGTFYSVSQTDGQTAAHVATSVAQRALTRTRTVLCIGHNKGWEEAASSFSSAKVKLGSATAALLEASAKDWNAIVGDDEAALAAGTCEFGDPDCWAGHGAFQLVRVVSATDALDATLNADNNDGEGEAPFFGGAQGAA</sequence>
<dbReference type="InterPro" id="IPR029033">
    <property type="entry name" value="His_PPase_superfam"/>
</dbReference>
<evidence type="ECO:0000256" key="1">
    <source>
        <dbReference type="SAM" id="MobiDB-lite"/>
    </source>
</evidence>
<feature type="region of interest" description="Disordered" evidence="1">
    <location>
        <begin position="1"/>
        <end position="23"/>
    </location>
</feature>
<dbReference type="PANTHER" id="PTHR47623">
    <property type="entry name" value="OS09G0287300 PROTEIN"/>
    <property type="match status" value="1"/>
</dbReference>
<dbReference type="CDD" id="cd07040">
    <property type="entry name" value="HP"/>
    <property type="match status" value="1"/>
</dbReference>
<evidence type="ECO:0000313" key="3">
    <source>
        <dbReference type="Proteomes" id="UP000660262"/>
    </source>
</evidence>
<dbReference type="PANTHER" id="PTHR47623:SF1">
    <property type="entry name" value="OS09G0287300 PROTEIN"/>
    <property type="match status" value="1"/>
</dbReference>
<dbReference type="Pfam" id="PF00300">
    <property type="entry name" value="His_Phos_1"/>
    <property type="match status" value="1"/>
</dbReference>
<evidence type="ECO:0000313" key="2">
    <source>
        <dbReference type="EMBL" id="GHP08543.1"/>
    </source>
</evidence>
<organism evidence="2 3">
    <name type="scientific">Pycnococcus provasolii</name>
    <dbReference type="NCBI Taxonomy" id="41880"/>
    <lineage>
        <taxon>Eukaryota</taxon>
        <taxon>Viridiplantae</taxon>
        <taxon>Chlorophyta</taxon>
        <taxon>Pseudoscourfieldiophyceae</taxon>
        <taxon>Pseudoscourfieldiales</taxon>
        <taxon>Pycnococcaceae</taxon>
        <taxon>Pycnococcus</taxon>
    </lineage>
</organism>
<dbReference type="Gene3D" id="3.40.50.1240">
    <property type="entry name" value="Phosphoglycerate mutase-like"/>
    <property type="match status" value="1"/>
</dbReference>
<proteinExistence type="predicted"/>
<dbReference type="InterPro" id="IPR013078">
    <property type="entry name" value="His_Pase_superF_clade-1"/>
</dbReference>
<reference evidence="2" key="1">
    <citation type="submission" date="2020-10" db="EMBL/GenBank/DDBJ databases">
        <title>Unveiling of a novel bifunctional photoreceptor, Dualchrome1, isolated from a cosmopolitan green alga.</title>
        <authorList>
            <person name="Suzuki S."/>
            <person name="Kawachi M."/>
        </authorList>
    </citation>
    <scope>NUCLEOTIDE SEQUENCE</scope>
    <source>
        <strain evidence="2">NIES 2893</strain>
    </source>
</reference>
<gene>
    <name evidence="2" type="ORF">PPROV_000728100</name>
</gene>
<comment type="caution">
    <text evidence="2">The sequence shown here is derived from an EMBL/GenBank/DDBJ whole genome shotgun (WGS) entry which is preliminary data.</text>
</comment>
<dbReference type="AlphaFoldDB" id="A0A830HP81"/>